<dbReference type="Pfam" id="PF03334">
    <property type="entry name" value="PhaG_MnhG_YufB"/>
    <property type="match status" value="1"/>
</dbReference>
<dbReference type="PANTHER" id="PTHR34703">
    <property type="entry name" value="ANTIPORTER SUBUNIT MNHG2-RELATED"/>
    <property type="match status" value="1"/>
</dbReference>
<dbReference type="RefSeq" id="WP_205417578.1">
    <property type="nucleotide sequence ID" value="NZ_BMLG01000029.1"/>
</dbReference>
<comment type="caution">
    <text evidence="5">The sequence shown here is derived from an EMBL/GenBank/DDBJ whole genome shotgun (WGS) entry which is preliminary data.</text>
</comment>
<evidence type="ECO:0000256" key="2">
    <source>
        <dbReference type="ARBA" id="ARBA00008404"/>
    </source>
</evidence>
<keyword evidence="4" id="KW-0472">Membrane</keyword>
<dbReference type="GO" id="GO:0016020">
    <property type="term" value="C:membrane"/>
    <property type="evidence" value="ECO:0007669"/>
    <property type="project" value="UniProtKB-SubCell"/>
</dbReference>
<evidence type="ECO:0000313" key="6">
    <source>
        <dbReference type="Proteomes" id="UP000618460"/>
    </source>
</evidence>
<dbReference type="NCBIfam" id="TIGR01300">
    <property type="entry name" value="CPA3_mnhG_phaG"/>
    <property type="match status" value="1"/>
</dbReference>
<sequence>MIDFNLSVRQLFAFVFFIAGIYFLLSTAVGLIRFPNLYTRLHAGSKCLMAGGISVFMGCILLEGISFVSLKLIVIMVFLFITNPIAIHVIASFDNNYNLIPKTYTKEDLDK</sequence>
<protein>
    <submittedName>
        <fullName evidence="5">Na+/H+ antiporter subunit G</fullName>
    </submittedName>
</protein>
<keyword evidence="4" id="KW-1133">Transmembrane helix</keyword>
<proteinExistence type="inferred from homology"/>
<organism evidence="5 6">
    <name type="scientific">Paraliobacillus quinghaiensis</name>
    <dbReference type="NCBI Taxonomy" id="470815"/>
    <lineage>
        <taxon>Bacteria</taxon>
        <taxon>Bacillati</taxon>
        <taxon>Bacillota</taxon>
        <taxon>Bacilli</taxon>
        <taxon>Bacillales</taxon>
        <taxon>Bacillaceae</taxon>
        <taxon>Paraliobacillus</taxon>
    </lineage>
</organism>
<accession>A0A917TX40</accession>
<keyword evidence="6" id="KW-1185">Reference proteome</keyword>
<gene>
    <name evidence="5" type="ORF">GCM10011351_30440</name>
</gene>
<evidence type="ECO:0000256" key="3">
    <source>
        <dbReference type="ARBA" id="ARBA00022449"/>
    </source>
</evidence>
<evidence type="ECO:0000256" key="1">
    <source>
        <dbReference type="ARBA" id="ARBA00004141"/>
    </source>
</evidence>
<evidence type="ECO:0000313" key="5">
    <source>
        <dbReference type="EMBL" id="GGM42322.1"/>
    </source>
</evidence>
<feature type="transmembrane region" description="Helical" evidence="4">
    <location>
        <begin position="12"/>
        <end position="35"/>
    </location>
</feature>
<dbReference type="Proteomes" id="UP000618460">
    <property type="component" value="Unassembled WGS sequence"/>
</dbReference>
<keyword evidence="4" id="KW-0812">Transmembrane</keyword>
<dbReference type="PANTHER" id="PTHR34703:SF1">
    <property type="entry name" value="ANTIPORTER SUBUNIT MNHG2-RELATED"/>
    <property type="match status" value="1"/>
</dbReference>
<reference evidence="5" key="1">
    <citation type="journal article" date="2014" name="Int. J. Syst. Evol. Microbiol.">
        <title>Complete genome sequence of Corynebacterium casei LMG S-19264T (=DSM 44701T), isolated from a smear-ripened cheese.</title>
        <authorList>
            <consortium name="US DOE Joint Genome Institute (JGI-PGF)"/>
            <person name="Walter F."/>
            <person name="Albersmeier A."/>
            <person name="Kalinowski J."/>
            <person name="Ruckert C."/>
        </authorList>
    </citation>
    <scope>NUCLEOTIDE SEQUENCE</scope>
    <source>
        <strain evidence="5">CGMCC 1.6333</strain>
    </source>
</reference>
<evidence type="ECO:0000256" key="4">
    <source>
        <dbReference type="SAM" id="Phobius"/>
    </source>
</evidence>
<comment type="subcellular location">
    <subcellularLocation>
        <location evidence="1">Membrane</location>
        <topology evidence="1">Multi-pass membrane protein</topology>
    </subcellularLocation>
</comment>
<keyword evidence="3" id="KW-0813">Transport</keyword>
<dbReference type="EMBL" id="BMLG01000029">
    <property type="protein sequence ID" value="GGM42322.1"/>
    <property type="molecule type" value="Genomic_DNA"/>
</dbReference>
<feature type="transmembrane region" description="Helical" evidence="4">
    <location>
        <begin position="73"/>
        <end position="93"/>
    </location>
</feature>
<name>A0A917TX40_9BACI</name>
<feature type="transmembrane region" description="Helical" evidence="4">
    <location>
        <begin position="47"/>
        <end position="67"/>
    </location>
</feature>
<dbReference type="InterPro" id="IPR005133">
    <property type="entry name" value="PhaG_MnhG_YufB"/>
</dbReference>
<keyword evidence="3" id="KW-0050">Antiport</keyword>
<dbReference type="AlphaFoldDB" id="A0A917TX40"/>
<reference evidence="5" key="2">
    <citation type="submission" date="2020-09" db="EMBL/GenBank/DDBJ databases">
        <authorList>
            <person name="Sun Q."/>
            <person name="Zhou Y."/>
        </authorList>
    </citation>
    <scope>NUCLEOTIDE SEQUENCE</scope>
    <source>
        <strain evidence="5">CGMCC 1.6333</strain>
    </source>
</reference>
<dbReference type="GO" id="GO:0015385">
    <property type="term" value="F:sodium:proton antiporter activity"/>
    <property type="evidence" value="ECO:0007669"/>
    <property type="project" value="TreeGrafter"/>
</dbReference>
<comment type="similarity">
    <text evidence="2">Belongs to the CPA3 antiporters (TC 2.A.63) subunit G family.</text>
</comment>